<dbReference type="EMBL" id="GBXM01076842">
    <property type="protein sequence ID" value="JAH31735.1"/>
    <property type="molecule type" value="Transcribed_RNA"/>
</dbReference>
<accession>A0A0E9RTK0</accession>
<sequence>MVGAPYLPPLTQTLYSTYYS</sequence>
<reference evidence="1" key="2">
    <citation type="journal article" date="2015" name="Fish Shellfish Immunol.">
        <title>Early steps in the European eel (Anguilla anguilla)-Vibrio vulnificus interaction in the gills: Role of the RtxA13 toxin.</title>
        <authorList>
            <person name="Callol A."/>
            <person name="Pajuelo D."/>
            <person name="Ebbesson L."/>
            <person name="Teles M."/>
            <person name="MacKenzie S."/>
            <person name="Amaro C."/>
        </authorList>
    </citation>
    <scope>NUCLEOTIDE SEQUENCE</scope>
</reference>
<protein>
    <submittedName>
        <fullName evidence="1">Uncharacterized protein</fullName>
    </submittedName>
</protein>
<reference evidence="1" key="1">
    <citation type="submission" date="2014-11" db="EMBL/GenBank/DDBJ databases">
        <authorList>
            <person name="Amaro Gonzalez C."/>
        </authorList>
    </citation>
    <scope>NUCLEOTIDE SEQUENCE</scope>
</reference>
<proteinExistence type="predicted"/>
<evidence type="ECO:0000313" key="1">
    <source>
        <dbReference type="EMBL" id="JAH31735.1"/>
    </source>
</evidence>
<organism evidence="1">
    <name type="scientific">Anguilla anguilla</name>
    <name type="common">European freshwater eel</name>
    <name type="synonym">Muraena anguilla</name>
    <dbReference type="NCBI Taxonomy" id="7936"/>
    <lineage>
        <taxon>Eukaryota</taxon>
        <taxon>Metazoa</taxon>
        <taxon>Chordata</taxon>
        <taxon>Craniata</taxon>
        <taxon>Vertebrata</taxon>
        <taxon>Euteleostomi</taxon>
        <taxon>Actinopterygii</taxon>
        <taxon>Neopterygii</taxon>
        <taxon>Teleostei</taxon>
        <taxon>Anguilliformes</taxon>
        <taxon>Anguillidae</taxon>
        <taxon>Anguilla</taxon>
    </lineage>
</organism>
<name>A0A0E9RTK0_ANGAN</name>
<dbReference type="AlphaFoldDB" id="A0A0E9RTK0"/>